<proteinExistence type="predicted"/>
<feature type="domain" description="HTH cro/C1-type" evidence="1">
    <location>
        <begin position="11"/>
        <end position="70"/>
    </location>
</feature>
<accession>A0A1E7LJG7</accession>
<dbReference type="Gene3D" id="1.10.260.40">
    <property type="entry name" value="lambda repressor-like DNA-binding domains"/>
    <property type="match status" value="2"/>
</dbReference>
<keyword evidence="3" id="KW-1185">Reference proteome</keyword>
<gene>
    <name evidence="2" type="ORF">AN221_32740</name>
</gene>
<dbReference type="RefSeq" id="WP_070203917.1">
    <property type="nucleotide sequence ID" value="NZ_LJGZ01000103.1"/>
</dbReference>
<protein>
    <recommendedName>
        <fullName evidence="1">HTH cro/C1-type domain-containing protein</fullName>
    </recommendedName>
</protein>
<dbReference type="SUPFAM" id="SSF47413">
    <property type="entry name" value="lambda repressor-like DNA-binding domains"/>
    <property type="match status" value="2"/>
</dbReference>
<dbReference type="Proteomes" id="UP000175971">
    <property type="component" value="Unassembled WGS sequence"/>
</dbReference>
<dbReference type="AlphaFoldDB" id="A0A1E7LJG7"/>
<name>A0A1E7LJG7_9ACTN</name>
<sequence>MSDNDKFAEWLRSARSASGLSQGKVADAMNAEGFVFYQQTIAKVESGERPVRLDEATALARIFGVDLGDALGTTAGGGSKHAPPAEGDAPTLPVSARVIEKLRGARRANSVSARALAEAMTSAGYPIQRSVIANVESGRRAEISVDHLVAAAKALGLDPSALLRRVTEPCPHCHGTVPEGFTCNTCGGAA</sequence>
<comment type="caution">
    <text evidence="2">The sequence shown here is derived from an EMBL/GenBank/DDBJ whole genome shotgun (WGS) entry which is preliminary data.</text>
</comment>
<feature type="domain" description="HTH cro/C1-type" evidence="1">
    <location>
        <begin position="127"/>
        <end position="162"/>
    </location>
</feature>
<dbReference type="OrthoDB" id="4312830at2"/>
<evidence type="ECO:0000313" key="2">
    <source>
        <dbReference type="EMBL" id="OEV16370.1"/>
    </source>
</evidence>
<dbReference type="CDD" id="cd00093">
    <property type="entry name" value="HTH_XRE"/>
    <property type="match status" value="2"/>
</dbReference>
<dbReference type="SMART" id="SM00530">
    <property type="entry name" value="HTH_XRE"/>
    <property type="match status" value="2"/>
</dbReference>
<evidence type="ECO:0000313" key="3">
    <source>
        <dbReference type="Proteomes" id="UP000175971"/>
    </source>
</evidence>
<dbReference type="InterPro" id="IPR010982">
    <property type="entry name" value="Lambda_DNA-bd_dom_sf"/>
</dbReference>
<reference evidence="2 3" key="1">
    <citation type="journal article" date="2016" name="Front. Microbiol.">
        <title>Comparative Genomics Analysis of Streptomyces Species Reveals Their Adaptation to the Marine Environment and Their Diversity at the Genomic Level.</title>
        <authorList>
            <person name="Tian X."/>
            <person name="Zhang Z."/>
            <person name="Yang T."/>
            <person name="Chen M."/>
            <person name="Li J."/>
            <person name="Chen F."/>
            <person name="Yang J."/>
            <person name="Li W."/>
            <person name="Zhang B."/>
            <person name="Zhang Z."/>
            <person name="Wu J."/>
            <person name="Zhang C."/>
            <person name="Long L."/>
            <person name="Xiao J."/>
        </authorList>
    </citation>
    <scope>NUCLEOTIDE SEQUENCE [LARGE SCALE GENOMIC DNA]</scope>
    <source>
        <strain evidence="2 3">SCSIO M10372</strain>
    </source>
</reference>
<dbReference type="EMBL" id="LJGZ01000103">
    <property type="protein sequence ID" value="OEV16370.1"/>
    <property type="molecule type" value="Genomic_DNA"/>
</dbReference>
<dbReference type="PROSITE" id="PS50943">
    <property type="entry name" value="HTH_CROC1"/>
    <property type="match status" value="2"/>
</dbReference>
<evidence type="ECO:0000259" key="1">
    <source>
        <dbReference type="PROSITE" id="PS50943"/>
    </source>
</evidence>
<dbReference type="InterPro" id="IPR001387">
    <property type="entry name" value="Cro/C1-type_HTH"/>
</dbReference>
<dbReference type="Pfam" id="PF13560">
    <property type="entry name" value="HTH_31"/>
    <property type="match status" value="1"/>
</dbReference>
<dbReference type="GO" id="GO:0003677">
    <property type="term" value="F:DNA binding"/>
    <property type="evidence" value="ECO:0007669"/>
    <property type="project" value="InterPro"/>
</dbReference>
<organism evidence="2 3">
    <name type="scientific">Streptomyces nanshensis</name>
    <dbReference type="NCBI Taxonomy" id="518642"/>
    <lineage>
        <taxon>Bacteria</taxon>
        <taxon>Bacillati</taxon>
        <taxon>Actinomycetota</taxon>
        <taxon>Actinomycetes</taxon>
        <taxon>Kitasatosporales</taxon>
        <taxon>Streptomycetaceae</taxon>
        <taxon>Streptomyces</taxon>
    </lineage>
</organism>